<keyword evidence="2" id="KW-1185">Reference proteome</keyword>
<reference evidence="1" key="1">
    <citation type="submission" date="2016-01" db="EMBL/GenBank/DDBJ databases">
        <title>Genome sequencing of Roseivirga ehrenbergii KMM 6017.</title>
        <authorList>
            <person name="Selvaratnam C."/>
            <person name="Thevarajoo S."/>
            <person name="Goh K.M."/>
            <person name="Ee R."/>
            <person name="Chan K.-G."/>
            <person name="Chong C.S."/>
        </authorList>
    </citation>
    <scope>NUCLEOTIDE SEQUENCE [LARGE SCALE GENOMIC DNA]</scope>
    <source>
        <strain evidence="1">KMM 6017</strain>
    </source>
</reference>
<dbReference type="AlphaFoldDB" id="A0A150XQI8"/>
<gene>
    <name evidence="1" type="ORF">MB14_14640</name>
</gene>
<accession>A0A150XQI8</accession>
<evidence type="ECO:0000313" key="2">
    <source>
        <dbReference type="Proteomes" id="UP000075583"/>
    </source>
</evidence>
<sequence length="151" mass="17544">MGFSPYFLGCSFIISQKFLECLREFGVNDDQFNVLPINIRGADISMYILYVSMIPLELIDFRESLLIDASNPYSKGVATIESYQEFRNGQESGVFFEFQKICIPEKFQRESILNLQAESNLFFSEELVRFLLTKDISGFEILKRQTELIFN</sequence>
<dbReference type="OrthoDB" id="1356084at2"/>
<dbReference type="EMBL" id="LQZQ01000003">
    <property type="protein sequence ID" value="KYG81017.1"/>
    <property type="molecule type" value="Genomic_DNA"/>
</dbReference>
<dbReference type="RefSeq" id="WP_062589168.1">
    <property type="nucleotide sequence ID" value="NZ_LQZQ01000003.1"/>
</dbReference>
<comment type="caution">
    <text evidence="1">The sequence shown here is derived from an EMBL/GenBank/DDBJ whole genome shotgun (WGS) entry which is preliminary data.</text>
</comment>
<evidence type="ECO:0000313" key="1">
    <source>
        <dbReference type="EMBL" id="KYG81017.1"/>
    </source>
</evidence>
<protein>
    <submittedName>
        <fullName evidence="1">Uncharacterized protein</fullName>
    </submittedName>
</protein>
<organism evidence="1 2">
    <name type="scientific">Roseivirga ehrenbergii (strain DSM 102268 / JCM 13514 / KCTC 12282 / NCIMB 14502 / KMM 6017)</name>
    <dbReference type="NCBI Taxonomy" id="279360"/>
    <lineage>
        <taxon>Bacteria</taxon>
        <taxon>Pseudomonadati</taxon>
        <taxon>Bacteroidota</taxon>
        <taxon>Cytophagia</taxon>
        <taxon>Cytophagales</taxon>
        <taxon>Roseivirgaceae</taxon>
        <taxon>Roseivirga</taxon>
    </lineage>
</organism>
<dbReference type="Proteomes" id="UP000075583">
    <property type="component" value="Unassembled WGS sequence"/>
</dbReference>
<proteinExistence type="predicted"/>
<name>A0A150XQI8_ROSEK</name>